<dbReference type="AlphaFoldDB" id="A7EV52"/>
<accession>A7EV52</accession>
<dbReference type="HOGENOM" id="CLU_2741577_0_0_1"/>
<dbReference type="EMBL" id="CH476633">
    <property type="protein sequence ID" value="EDN93344.1"/>
    <property type="molecule type" value="Genomic_DNA"/>
</dbReference>
<proteinExistence type="predicted"/>
<sequence>MDADSDVNVFGSIPFPFSKKRMAKRDQQLHGGRPGLVAPTRQSKKLITTCFLWPYWLFRQRHVQRRVSTTI</sequence>
<dbReference type="InParanoid" id="A7EV52"/>
<keyword evidence="2" id="KW-1185">Reference proteome</keyword>
<dbReference type="GeneID" id="5485623"/>
<dbReference type="Proteomes" id="UP000001312">
    <property type="component" value="Unassembled WGS sequence"/>
</dbReference>
<name>A7EV52_SCLS1</name>
<organism evidence="1 2">
    <name type="scientific">Sclerotinia sclerotiorum (strain ATCC 18683 / 1980 / Ss-1)</name>
    <name type="common">White mold</name>
    <name type="synonym">Whetzelinia sclerotiorum</name>
    <dbReference type="NCBI Taxonomy" id="665079"/>
    <lineage>
        <taxon>Eukaryota</taxon>
        <taxon>Fungi</taxon>
        <taxon>Dikarya</taxon>
        <taxon>Ascomycota</taxon>
        <taxon>Pezizomycotina</taxon>
        <taxon>Leotiomycetes</taxon>
        <taxon>Helotiales</taxon>
        <taxon>Sclerotiniaceae</taxon>
        <taxon>Sclerotinia</taxon>
    </lineage>
</organism>
<evidence type="ECO:0000313" key="1">
    <source>
        <dbReference type="EMBL" id="EDN93344.1"/>
    </source>
</evidence>
<dbReference type="RefSeq" id="XP_001589489.1">
    <property type="nucleotide sequence ID" value="XM_001589439.1"/>
</dbReference>
<evidence type="ECO:0000313" key="2">
    <source>
        <dbReference type="Proteomes" id="UP000001312"/>
    </source>
</evidence>
<dbReference type="KEGG" id="ssl:SS1G_09210"/>
<protein>
    <submittedName>
        <fullName evidence="1">Uncharacterized protein</fullName>
    </submittedName>
</protein>
<reference evidence="2" key="1">
    <citation type="journal article" date="2011" name="PLoS Genet.">
        <title>Genomic analysis of the necrotrophic fungal pathogens Sclerotinia sclerotiorum and Botrytis cinerea.</title>
        <authorList>
            <person name="Amselem J."/>
            <person name="Cuomo C.A."/>
            <person name="van Kan J.A."/>
            <person name="Viaud M."/>
            <person name="Benito E.P."/>
            <person name="Couloux A."/>
            <person name="Coutinho P.M."/>
            <person name="de Vries R.P."/>
            <person name="Dyer P.S."/>
            <person name="Fillinger S."/>
            <person name="Fournier E."/>
            <person name="Gout L."/>
            <person name="Hahn M."/>
            <person name="Kohn L."/>
            <person name="Lapalu N."/>
            <person name="Plummer K.M."/>
            <person name="Pradier J.M."/>
            <person name="Quevillon E."/>
            <person name="Sharon A."/>
            <person name="Simon A."/>
            <person name="ten Have A."/>
            <person name="Tudzynski B."/>
            <person name="Tudzynski P."/>
            <person name="Wincker P."/>
            <person name="Andrew M."/>
            <person name="Anthouard V."/>
            <person name="Beever R.E."/>
            <person name="Beffa R."/>
            <person name="Benoit I."/>
            <person name="Bouzid O."/>
            <person name="Brault B."/>
            <person name="Chen Z."/>
            <person name="Choquer M."/>
            <person name="Collemare J."/>
            <person name="Cotton P."/>
            <person name="Danchin E.G."/>
            <person name="Da Silva C."/>
            <person name="Gautier A."/>
            <person name="Giraud C."/>
            <person name="Giraud T."/>
            <person name="Gonzalez C."/>
            <person name="Grossetete S."/>
            <person name="Guldener U."/>
            <person name="Henrissat B."/>
            <person name="Howlett B.J."/>
            <person name="Kodira C."/>
            <person name="Kretschmer M."/>
            <person name="Lappartient A."/>
            <person name="Leroch M."/>
            <person name="Levis C."/>
            <person name="Mauceli E."/>
            <person name="Neuveglise C."/>
            <person name="Oeser B."/>
            <person name="Pearson M."/>
            <person name="Poulain J."/>
            <person name="Poussereau N."/>
            <person name="Quesneville H."/>
            <person name="Rascle C."/>
            <person name="Schumacher J."/>
            <person name="Segurens B."/>
            <person name="Sexton A."/>
            <person name="Silva E."/>
            <person name="Sirven C."/>
            <person name="Soanes D.M."/>
            <person name="Talbot N.J."/>
            <person name="Templeton M."/>
            <person name="Yandava C."/>
            <person name="Yarden O."/>
            <person name="Zeng Q."/>
            <person name="Rollins J.A."/>
            <person name="Lebrun M.H."/>
            <person name="Dickman M."/>
        </authorList>
    </citation>
    <scope>NUCLEOTIDE SEQUENCE [LARGE SCALE GENOMIC DNA]</scope>
    <source>
        <strain evidence="2">ATCC 18683 / 1980 / Ss-1</strain>
    </source>
</reference>
<gene>
    <name evidence="1" type="ORF">SS1G_09210</name>
</gene>